<protein>
    <submittedName>
        <fullName evidence="2">Uncharacterized protein</fullName>
    </submittedName>
</protein>
<sequence>MGIELELHSGRPTRKGSSRETLLRGSYEQCMELTVARELVGASLGRLFGGRGAYS</sequence>
<accession>A0ABP7W404</accession>
<evidence type="ECO:0000313" key="3">
    <source>
        <dbReference type="Proteomes" id="UP001499984"/>
    </source>
</evidence>
<gene>
    <name evidence="2" type="ORF">GCM10022233_69330</name>
</gene>
<evidence type="ECO:0000313" key="2">
    <source>
        <dbReference type="EMBL" id="GAA4079624.1"/>
    </source>
</evidence>
<keyword evidence="3" id="KW-1185">Reference proteome</keyword>
<dbReference type="Proteomes" id="UP001499984">
    <property type="component" value="Unassembled WGS sequence"/>
</dbReference>
<reference evidence="3" key="1">
    <citation type="journal article" date="2019" name="Int. J. Syst. Evol. Microbiol.">
        <title>The Global Catalogue of Microorganisms (GCM) 10K type strain sequencing project: providing services to taxonomists for standard genome sequencing and annotation.</title>
        <authorList>
            <consortium name="The Broad Institute Genomics Platform"/>
            <consortium name="The Broad Institute Genome Sequencing Center for Infectious Disease"/>
            <person name="Wu L."/>
            <person name="Ma J."/>
        </authorList>
    </citation>
    <scope>NUCLEOTIDE SEQUENCE [LARGE SCALE GENOMIC DNA]</scope>
    <source>
        <strain evidence="3">JCM 16925</strain>
    </source>
</reference>
<proteinExistence type="predicted"/>
<comment type="caution">
    <text evidence="2">The sequence shown here is derived from an EMBL/GenBank/DDBJ whole genome shotgun (WGS) entry which is preliminary data.</text>
</comment>
<evidence type="ECO:0000256" key="1">
    <source>
        <dbReference type="SAM" id="MobiDB-lite"/>
    </source>
</evidence>
<organism evidence="2 3">
    <name type="scientific">Streptomyces shaanxiensis</name>
    <dbReference type="NCBI Taxonomy" id="653357"/>
    <lineage>
        <taxon>Bacteria</taxon>
        <taxon>Bacillati</taxon>
        <taxon>Actinomycetota</taxon>
        <taxon>Actinomycetes</taxon>
        <taxon>Kitasatosporales</taxon>
        <taxon>Streptomycetaceae</taxon>
        <taxon>Streptomyces</taxon>
    </lineage>
</organism>
<feature type="region of interest" description="Disordered" evidence="1">
    <location>
        <begin position="1"/>
        <end position="20"/>
    </location>
</feature>
<name>A0ABP7W404_9ACTN</name>
<dbReference type="EMBL" id="BAAAZY010000024">
    <property type="protein sequence ID" value="GAA4079624.1"/>
    <property type="molecule type" value="Genomic_DNA"/>
</dbReference>